<dbReference type="EMBL" id="AAWL01000005">
    <property type="protein sequence ID" value="EAX48024.1"/>
    <property type="molecule type" value="Genomic_DNA"/>
</dbReference>
<evidence type="ECO:0000313" key="2">
    <source>
        <dbReference type="EMBL" id="EAX48024.1"/>
    </source>
</evidence>
<dbReference type="RefSeq" id="WP_007289009.1">
    <property type="nucleotide sequence ID" value="NZ_AAWL01000005.1"/>
</dbReference>
<dbReference type="Gene3D" id="3.40.50.720">
    <property type="entry name" value="NAD(P)-binding Rossmann-like Domain"/>
    <property type="match status" value="1"/>
</dbReference>
<comment type="caution">
    <text evidence="2">The sequence shown here is derived from an EMBL/GenBank/DDBJ whole genome shotgun (WGS) entry which is preliminary data.</text>
</comment>
<organism evidence="2 3">
    <name type="scientific">Thermosinus carboxydivorans Nor1</name>
    <dbReference type="NCBI Taxonomy" id="401526"/>
    <lineage>
        <taxon>Bacteria</taxon>
        <taxon>Bacillati</taxon>
        <taxon>Bacillota</taxon>
        <taxon>Negativicutes</taxon>
        <taxon>Selenomonadales</taxon>
        <taxon>Sporomusaceae</taxon>
        <taxon>Thermosinus</taxon>
    </lineage>
</organism>
<evidence type="ECO:0000313" key="3">
    <source>
        <dbReference type="Proteomes" id="UP000005139"/>
    </source>
</evidence>
<dbReference type="InterPro" id="IPR035985">
    <property type="entry name" value="Ubiquitin-activating_enz"/>
</dbReference>
<dbReference type="GO" id="GO:0061504">
    <property type="term" value="P:cyclic threonylcarbamoyladenosine biosynthetic process"/>
    <property type="evidence" value="ECO:0007669"/>
    <property type="project" value="TreeGrafter"/>
</dbReference>
<dbReference type="PANTHER" id="PTHR43267:SF3">
    <property type="entry name" value="THIF PROTEIN"/>
    <property type="match status" value="1"/>
</dbReference>
<dbReference type="SUPFAM" id="SSF69572">
    <property type="entry name" value="Activating enzymes of the ubiquitin-like proteins"/>
    <property type="match status" value="1"/>
</dbReference>
<dbReference type="InterPro" id="IPR000594">
    <property type="entry name" value="ThiF_NAD_FAD-bd"/>
</dbReference>
<proteinExistence type="predicted"/>
<dbReference type="eggNOG" id="COG0476">
    <property type="taxonomic scope" value="Bacteria"/>
</dbReference>
<evidence type="ECO:0000259" key="1">
    <source>
        <dbReference type="Pfam" id="PF00899"/>
    </source>
</evidence>
<dbReference type="Proteomes" id="UP000005139">
    <property type="component" value="Unassembled WGS sequence"/>
</dbReference>
<dbReference type="GO" id="GO:0008641">
    <property type="term" value="F:ubiquitin-like modifier activating enzyme activity"/>
    <property type="evidence" value="ECO:0007669"/>
    <property type="project" value="InterPro"/>
</dbReference>
<dbReference type="GO" id="GO:0061503">
    <property type="term" value="F:tRNA threonylcarbamoyladenosine dehydratase"/>
    <property type="evidence" value="ECO:0007669"/>
    <property type="project" value="TreeGrafter"/>
</dbReference>
<name>A1HPQ4_9FIRM</name>
<dbReference type="PANTHER" id="PTHR43267">
    <property type="entry name" value="TRNA THREONYLCARBAMOYLADENOSINE DEHYDRATASE"/>
    <property type="match status" value="1"/>
</dbReference>
<gene>
    <name evidence="2" type="ORF">TcarDRAFT_1902</name>
</gene>
<protein>
    <submittedName>
        <fullName evidence="2">Thiamine biosynthesis protein ThiF</fullName>
    </submittedName>
</protein>
<dbReference type="NCBIfam" id="NF006395">
    <property type="entry name" value="PRK08644.1"/>
    <property type="match status" value="1"/>
</dbReference>
<feature type="domain" description="THIF-type NAD/FAD binding fold" evidence="1">
    <location>
        <begin position="12"/>
        <end position="202"/>
    </location>
</feature>
<dbReference type="AlphaFoldDB" id="A1HPQ4"/>
<reference evidence="2 3" key="1">
    <citation type="submission" date="2007-01" db="EMBL/GenBank/DDBJ databases">
        <title>Annotation of the draft genome assembly of Thermosinus carboxydivorans Nor1.</title>
        <authorList>
            <consortium name="US DOE Joint Genome Institute (JGI-ORNL)"/>
            <person name="Larimer F."/>
            <person name="Land M."/>
            <person name="Hauser L."/>
        </authorList>
    </citation>
    <scope>NUCLEOTIDE SEQUENCE [LARGE SCALE GENOMIC DNA]</scope>
    <source>
        <strain evidence="2 3">Nor1</strain>
    </source>
</reference>
<dbReference type="NCBIfam" id="TIGR02354">
    <property type="entry name" value="thiF_fam2"/>
    <property type="match status" value="1"/>
</dbReference>
<dbReference type="Pfam" id="PF00899">
    <property type="entry name" value="ThiF"/>
    <property type="match status" value="1"/>
</dbReference>
<reference evidence="2 3" key="2">
    <citation type="submission" date="2007-01" db="EMBL/GenBank/DDBJ databases">
        <title>Sequencing of the draft genome and assembly of Thermosinus carboxydivorans Nor1.</title>
        <authorList>
            <consortium name="US DOE Joint Genome Institute (JGI-PGF)"/>
            <person name="Copeland A."/>
            <person name="Lucas S."/>
            <person name="Lapidus A."/>
            <person name="Barry K."/>
            <person name="Glavina del Rio T."/>
            <person name="Dalin E."/>
            <person name="Tice H."/>
            <person name="Bruce D."/>
            <person name="Pitluck S."/>
            <person name="Richardson P."/>
        </authorList>
    </citation>
    <scope>NUCLEOTIDE SEQUENCE [LARGE SCALE GENOMIC DNA]</scope>
    <source>
        <strain evidence="2 3">Nor1</strain>
    </source>
</reference>
<dbReference type="OrthoDB" id="9804286at2"/>
<keyword evidence="3" id="KW-1185">Reference proteome</keyword>
<dbReference type="InterPro" id="IPR045886">
    <property type="entry name" value="ThiF/MoeB/HesA"/>
</dbReference>
<sequence>MNTFEQGLLRYFTAGMLAKIQSVKIGIAGAGGLGSNCAQLLVRSGFKKFKIVDFDCVDYSNLNRQFYFLHQVAKPKAQMLRENLRQINPDVEIDIVQAKIDENNINGLFGDCDVVVEAVDRAEYKKMIVEHYLSSGKLLVAASGLAGWGDSDRIRVHKIKDNFYLVGDLTTASGPACPPVAPCVNIAAAKQADVILNWVLGPIKKGETSRG</sequence>
<dbReference type="InterPro" id="IPR012729">
    <property type="entry name" value="ThiF_fam2"/>
</dbReference>
<accession>A1HPQ4</accession>